<comment type="caution">
    <text evidence="3">The sequence shown here is derived from an EMBL/GenBank/DDBJ whole genome shotgun (WGS) entry which is preliminary data.</text>
</comment>
<dbReference type="SMART" id="SM00944">
    <property type="entry name" value="Pro-kuma_activ"/>
    <property type="match status" value="1"/>
</dbReference>
<organism evidence="3 5">
    <name type="scientific">Lentilactobacillus parakefiri</name>
    <dbReference type="NCBI Taxonomy" id="152332"/>
    <lineage>
        <taxon>Bacteria</taxon>
        <taxon>Bacillati</taxon>
        <taxon>Bacillota</taxon>
        <taxon>Bacilli</taxon>
        <taxon>Lactobacillales</taxon>
        <taxon>Lactobacillaceae</taxon>
        <taxon>Lentilactobacillus</taxon>
    </lineage>
</organism>
<evidence type="ECO:0000313" key="4">
    <source>
        <dbReference type="EMBL" id="TDG91174.1"/>
    </source>
</evidence>
<reference evidence="4 6" key="2">
    <citation type="journal article" date="2019" name="Appl. Microbiol. Biotechnol.">
        <title>Uncovering carbohydrate metabolism through a genotype-phenotype association study of 56 lactic acid bacteria genomes.</title>
        <authorList>
            <person name="Buron-Moles G."/>
            <person name="Chailyan A."/>
            <person name="Dolejs I."/>
            <person name="Forster J."/>
            <person name="Miks M.H."/>
        </authorList>
    </citation>
    <scope>NUCLEOTIDE SEQUENCE [LARGE SCALE GENOMIC DNA]</scope>
    <source>
        <strain evidence="4 6">DSM 10551</strain>
    </source>
</reference>
<feature type="region of interest" description="Disordered" evidence="1">
    <location>
        <begin position="144"/>
        <end position="163"/>
    </location>
</feature>
<feature type="compositionally biased region" description="Basic residues" evidence="1">
    <location>
        <begin position="144"/>
        <end position="160"/>
    </location>
</feature>
<protein>
    <submittedName>
        <fullName evidence="3">Peptidase S53</fullName>
    </submittedName>
</protein>
<evidence type="ECO:0000259" key="2">
    <source>
        <dbReference type="SMART" id="SM00944"/>
    </source>
</evidence>
<reference evidence="3 5" key="1">
    <citation type="journal article" date="2017" name="Biosci Microbiota Food Health">
        <title>Genomic characterization reconfirms the taxonomic status of Lactobacillus parakefiri.</title>
        <authorList>
            <person name="Tanizawa Y."/>
            <person name="Kobayashi H."/>
            <person name="Kaminuma E."/>
            <person name="Sakamoto M."/>
            <person name="Ohkuma M."/>
            <person name="Nakamura Y."/>
            <person name="Arita M."/>
            <person name="Tohno M."/>
        </authorList>
    </citation>
    <scope>NUCLEOTIDE SEQUENCE [LARGE SCALE GENOMIC DNA]</scope>
    <source>
        <strain evidence="3 5">JCM 8573</strain>
    </source>
</reference>
<dbReference type="AlphaFoldDB" id="A0A224V4J0"/>
<gene>
    <name evidence="4" type="ORF">C5L28_002376</name>
    <name evidence="3" type="ORF">LPKJCM_00909</name>
</gene>
<accession>A0A224V4J0</accession>
<evidence type="ECO:0000313" key="3">
    <source>
        <dbReference type="EMBL" id="GAW71806.1"/>
    </source>
</evidence>
<evidence type="ECO:0000313" key="6">
    <source>
        <dbReference type="Proteomes" id="UP000294668"/>
    </source>
</evidence>
<dbReference type="EMBL" id="BDGB01000044">
    <property type="protein sequence ID" value="GAW71806.1"/>
    <property type="molecule type" value="Genomic_DNA"/>
</dbReference>
<dbReference type="Proteomes" id="UP000214739">
    <property type="component" value="Unassembled WGS sequence"/>
</dbReference>
<dbReference type="InterPro" id="IPR015366">
    <property type="entry name" value="S53_propep"/>
</dbReference>
<dbReference type="Pfam" id="PF09286">
    <property type="entry name" value="Pro-kuma_activ"/>
    <property type="match status" value="1"/>
</dbReference>
<sequence length="213" mass="22748">MVGSGLVFNRASAKSAPKQTVVNVAFKSTDPTQLTDFVYNTVDSTSADYHQYLTPTAFAAKFGQPDSYVQSLKAYLDNYHVQTTIYPGNLAAKVTGTPANVQKAFNAKYVAAKKGSQITTAYKLPGSLSSQIVAVIGLYATKPKPKTTKKPNAKAKKTTTHKQAAINQAVSTGLSTTDQKPDTALSGNAFSKKYGVAKFANAYQLNDLYSKGL</sequence>
<dbReference type="RefSeq" id="WP_338068352.1">
    <property type="nucleotide sequence ID" value="NZ_BAAAXO010000080.1"/>
</dbReference>
<dbReference type="EMBL" id="PUFL01000056">
    <property type="protein sequence ID" value="TDG91174.1"/>
    <property type="molecule type" value="Genomic_DNA"/>
</dbReference>
<keyword evidence="6" id="KW-1185">Reference proteome</keyword>
<proteinExistence type="predicted"/>
<dbReference type="Proteomes" id="UP000294668">
    <property type="component" value="Unassembled WGS sequence"/>
</dbReference>
<evidence type="ECO:0000256" key="1">
    <source>
        <dbReference type="SAM" id="MobiDB-lite"/>
    </source>
</evidence>
<feature type="domain" description="Peptidase S53 activation" evidence="2">
    <location>
        <begin position="3"/>
        <end position="141"/>
    </location>
</feature>
<dbReference type="GO" id="GO:0008236">
    <property type="term" value="F:serine-type peptidase activity"/>
    <property type="evidence" value="ECO:0007669"/>
    <property type="project" value="InterPro"/>
</dbReference>
<dbReference type="SUPFAM" id="SSF54897">
    <property type="entry name" value="Protease propeptides/inhibitors"/>
    <property type="match status" value="1"/>
</dbReference>
<reference evidence="4" key="3">
    <citation type="submission" date="2019-02" db="EMBL/GenBank/DDBJ databases">
        <authorList>
            <person name="Buron G."/>
            <person name="Chaylann A."/>
            <person name="Dolejs I."/>
            <person name="Forster J."/>
            <person name="Miks M.H."/>
        </authorList>
    </citation>
    <scope>NUCLEOTIDE SEQUENCE</scope>
    <source>
        <strain evidence="4">DSM 10551</strain>
    </source>
</reference>
<name>A0A224V4J0_9LACO</name>
<evidence type="ECO:0000313" key="5">
    <source>
        <dbReference type="Proteomes" id="UP000214739"/>
    </source>
</evidence>
<dbReference type="CDD" id="cd11377">
    <property type="entry name" value="Pro-peptidase_S53"/>
    <property type="match status" value="1"/>
</dbReference>